<reference evidence="1 2" key="1">
    <citation type="submission" date="2013-12" db="EMBL/GenBank/DDBJ databases">
        <title>Draft genome of the parsitic nematode Ancylostoma duodenale.</title>
        <authorList>
            <person name="Mitreva M."/>
        </authorList>
    </citation>
    <scope>NUCLEOTIDE SEQUENCE [LARGE SCALE GENOMIC DNA]</scope>
    <source>
        <strain evidence="1 2">Zhejiang</strain>
    </source>
</reference>
<sequence>GLKERAEAIGPLDSVFLINTLASILSYSHNDAAVFIKEIIEVCFCDESSRESLYKVGGEAVSLLLARRPSTFDQLLTVLDRSMAHMDNYAVNVLASSNMSGCKLSPATLSVIGKWLINKPPDDVANRVARRVLSSLHWGLNETGGTLWLDPAVHEITADTVMK</sequence>
<accession>A0A0C2BHA8</accession>
<organism evidence="1 2">
    <name type="scientific">Ancylostoma duodenale</name>
    <dbReference type="NCBI Taxonomy" id="51022"/>
    <lineage>
        <taxon>Eukaryota</taxon>
        <taxon>Metazoa</taxon>
        <taxon>Ecdysozoa</taxon>
        <taxon>Nematoda</taxon>
        <taxon>Chromadorea</taxon>
        <taxon>Rhabditida</taxon>
        <taxon>Rhabditina</taxon>
        <taxon>Rhabditomorpha</taxon>
        <taxon>Strongyloidea</taxon>
        <taxon>Ancylostomatidae</taxon>
        <taxon>Ancylostomatinae</taxon>
        <taxon>Ancylostoma</taxon>
    </lineage>
</organism>
<evidence type="ECO:0000313" key="2">
    <source>
        <dbReference type="Proteomes" id="UP000054047"/>
    </source>
</evidence>
<dbReference type="GO" id="GO:0097352">
    <property type="term" value="P:autophagosome maturation"/>
    <property type="evidence" value="ECO:0007669"/>
    <property type="project" value="TreeGrafter"/>
</dbReference>
<keyword evidence="2" id="KW-1185">Reference proteome</keyword>
<dbReference type="PANTHER" id="PTHR31139">
    <property type="entry name" value="ECTOPIC P GRANULES PROTEIN 5 HOMOLOG"/>
    <property type="match status" value="1"/>
</dbReference>
<dbReference type="Proteomes" id="UP000054047">
    <property type="component" value="Unassembled WGS sequence"/>
</dbReference>
<dbReference type="OrthoDB" id="75419at2759"/>
<proteinExistence type="predicted"/>
<name>A0A0C2BHA8_9BILA</name>
<evidence type="ECO:0000313" key="1">
    <source>
        <dbReference type="EMBL" id="KIH43163.1"/>
    </source>
</evidence>
<dbReference type="InterPro" id="IPR051436">
    <property type="entry name" value="Autophagy-related_EPG5"/>
</dbReference>
<feature type="non-terminal residue" evidence="1">
    <location>
        <position position="163"/>
    </location>
</feature>
<dbReference type="GO" id="GO:0005737">
    <property type="term" value="C:cytoplasm"/>
    <property type="evidence" value="ECO:0007669"/>
    <property type="project" value="TreeGrafter"/>
</dbReference>
<dbReference type="AlphaFoldDB" id="A0A0C2BHA8"/>
<feature type="non-terminal residue" evidence="1">
    <location>
        <position position="1"/>
    </location>
</feature>
<dbReference type="EMBL" id="KN788448">
    <property type="protein sequence ID" value="KIH43163.1"/>
    <property type="molecule type" value="Genomic_DNA"/>
</dbReference>
<protein>
    <submittedName>
        <fullName evidence="1">Uncharacterized protein</fullName>
    </submittedName>
</protein>
<gene>
    <name evidence="1" type="ORF">ANCDUO_26837</name>
</gene>
<dbReference type="PANTHER" id="PTHR31139:SF4">
    <property type="entry name" value="ECTOPIC P GRANULES PROTEIN 5 HOMOLOG"/>
    <property type="match status" value="1"/>
</dbReference>